<reference evidence="2 3" key="1">
    <citation type="journal article" date="2018" name="Front. Plant Sci.">
        <title>Red Clover (Trifolium pratense) and Zigzag Clover (T. medium) - A Picture of Genomic Similarities and Differences.</title>
        <authorList>
            <person name="Dluhosova J."/>
            <person name="Istvanek J."/>
            <person name="Nedelnik J."/>
            <person name="Repkova J."/>
        </authorList>
    </citation>
    <scope>NUCLEOTIDE SEQUENCE [LARGE SCALE GENOMIC DNA]</scope>
    <source>
        <strain evidence="3">cv. 10/8</strain>
        <tissue evidence="2">Leaf</tissue>
    </source>
</reference>
<dbReference type="EMBL" id="LXQA011090768">
    <property type="protein sequence ID" value="MCI84431.1"/>
    <property type="molecule type" value="Genomic_DNA"/>
</dbReference>
<dbReference type="Proteomes" id="UP000265520">
    <property type="component" value="Unassembled WGS sequence"/>
</dbReference>
<proteinExistence type="predicted"/>
<evidence type="ECO:0000313" key="3">
    <source>
        <dbReference type="Proteomes" id="UP000265520"/>
    </source>
</evidence>
<protein>
    <recommendedName>
        <fullName evidence="1">Putative plant transposon protein domain-containing protein</fullName>
    </recommendedName>
</protein>
<dbReference type="AlphaFoldDB" id="A0A392VBX6"/>
<feature type="non-terminal residue" evidence="2">
    <location>
        <position position="66"/>
    </location>
</feature>
<evidence type="ECO:0000313" key="2">
    <source>
        <dbReference type="EMBL" id="MCI84431.1"/>
    </source>
</evidence>
<name>A0A392VBX6_9FABA</name>
<sequence length="66" mass="7613">MDERNWNTLLNPPSAINIDLVREFYANAMPIKDQQYSFTTMVRGIALDFGRDAINEYLGNPYQLEG</sequence>
<dbReference type="Pfam" id="PF20167">
    <property type="entry name" value="Transposase_32"/>
    <property type="match status" value="1"/>
</dbReference>
<feature type="domain" description="Putative plant transposon protein" evidence="1">
    <location>
        <begin position="3"/>
        <end position="59"/>
    </location>
</feature>
<evidence type="ECO:0000259" key="1">
    <source>
        <dbReference type="Pfam" id="PF20167"/>
    </source>
</evidence>
<organism evidence="2 3">
    <name type="scientific">Trifolium medium</name>
    <dbReference type="NCBI Taxonomy" id="97028"/>
    <lineage>
        <taxon>Eukaryota</taxon>
        <taxon>Viridiplantae</taxon>
        <taxon>Streptophyta</taxon>
        <taxon>Embryophyta</taxon>
        <taxon>Tracheophyta</taxon>
        <taxon>Spermatophyta</taxon>
        <taxon>Magnoliopsida</taxon>
        <taxon>eudicotyledons</taxon>
        <taxon>Gunneridae</taxon>
        <taxon>Pentapetalae</taxon>
        <taxon>rosids</taxon>
        <taxon>fabids</taxon>
        <taxon>Fabales</taxon>
        <taxon>Fabaceae</taxon>
        <taxon>Papilionoideae</taxon>
        <taxon>50 kb inversion clade</taxon>
        <taxon>NPAAA clade</taxon>
        <taxon>Hologalegina</taxon>
        <taxon>IRL clade</taxon>
        <taxon>Trifolieae</taxon>
        <taxon>Trifolium</taxon>
    </lineage>
</organism>
<accession>A0A392VBX6</accession>
<dbReference type="InterPro" id="IPR046796">
    <property type="entry name" value="Transposase_32_dom"/>
</dbReference>
<keyword evidence="3" id="KW-1185">Reference proteome</keyword>
<comment type="caution">
    <text evidence="2">The sequence shown here is derived from an EMBL/GenBank/DDBJ whole genome shotgun (WGS) entry which is preliminary data.</text>
</comment>